<reference evidence="1 3" key="1">
    <citation type="journal article" date="2008" name="Science">
        <title>The Physcomitrella genome reveals evolutionary insights into the conquest of land by plants.</title>
        <authorList>
            <person name="Rensing S."/>
            <person name="Lang D."/>
            <person name="Zimmer A."/>
            <person name="Terry A."/>
            <person name="Salamov A."/>
            <person name="Shapiro H."/>
            <person name="Nishiyama T."/>
            <person name="Perroud P.-F."/>
            <person name="Lindquist E."/>
            <person name="Kamisugi Y."/>
            <person name="Tanahashi T."/>
            <person name="Sakakibara K."/>
            <person name="Fujita T."/>
            <person name="Oishi K."/>
            <person name="Shin-I T."/>
            <person name="Kuroki Y."/>
            <person name="Toyoda A."/>
            <person name="Suzuki Y."/>
            <person name="Hashimoto A."/>
            <person name="Yamaguchi K."/>
            <person name="Sugano A."/>
            <person name="Kohara Y."/>
            <person name="Fujiyama A."/>
            <person name="Anterola A."/>
            <person name="Aoki S."/>
            <person name="Ashton N."/>
            <person name="Barbazuk W.B."/>
            <person name="Barker E."/>
            <person name="Bennetzen J."/>
            <person name="Bezanilla M."/>
            <person name="Blankenship R."/>
            <person name="Cho S.H."/>
            <person name="Dutcher S."/>
            <person name="Estelle M."/>
            <person name="Fawcett J.A."/>
            <person name="Gundlach H."/>
            <person name="Hanada K."/>
            <person name="Heyl A."/>
            <person name="Hicks K.A."/>
            <person name="Hugh J."/>
            <person name="Lohr M."/>
            <person name="Mayer K."/>
            <person name="Melkozernov A."/>
            <person name="Murata T."/>
            <person name="Nelson D."/>
            <person name="Pils B."/>
            <person name="Prigge M."/>
            <person name="Reiss B."/>
            <person name="Renner T."/>
            <person name="Rombauts S."/>
            <person name="Rushton P."/>
            <person name="Sanderfoot A."/>
            <person name="Schween G."/>
            <person name="Shiu S.-H."/>
            <person name="Stueber K."/>
            <person name="Theodoulou F.L."/>
            <person name="Tu H."/>
            <person name="Van de Peer Y."/>
            <person name="Verrier P.J."/>
            <person name="Waters E."/>
            <person name="Wood A."/>
            <person name="Yang L."/>
            <person name="Cove D."/>
            <person name="Cuming A."/>
            <person name="Hasebe M."/>
            <person name="Lucas S."/>
            <person name="Mishler D.B."/>
            <person name="Reski R."/>
            <person name="Grigoriev I."/>
            <person name="Quatrano R.S."/>
            <person name="Boore J.L."/>
        </authorList>
    </citation>
    <scope>NUCLEOTIDE SEQUENCE [LARGE SCALE GENOMIC DNA]</scope>
    <source>
        <strain evidence="2 3">cv. Gransden 2004</strain>
    </source>
</reference>
<organism evidence="1">
    <name type="scientific">Physcomitrium patens</name>
    <name type="common">Spreading-leaved earth moss</name>
    <name type="synonym">Physcomitrella patens</name>
    <dbReference type="NCBI Taxonomy" id="3218"/>
    <lineage>
        <taxon>Eukaryota</taxon>
        <taxon>Viridiplantae</taxon>
        <taxon>Streptophyta</taxon>
        <taxon>Embryophyta</taxon>
        <taxon>Bryophyta</taxon>
        <taxon>Bryophytina</taxon>
        <taxon>Bryopsida</taxon>
        <taxon>Funariidae</taxon>
        <taxon>Funariales</taxon>
        <taxon>Funariaceae</taxon>
        <taxon>Physcomitrium</taxon>
    </lineage>
</organism>
<proteinExistence type="predicted"/>
<dbReference type="EMBL" id="ABEU02000026">
    <property type="protein sequence ID" value="PNR26602.1"/>
    <property type="molecule type" value="Genomic_DNA"/>
</dbReference>
<keyword evidence="3" id="KW-1185">Reference proteome</keyword>
<dbReference type="Proteomes" id="UP000006727">
    <property type="component" value="Chromosome 26"/>
</dbReference>
<reference evidence="2" key="3">
    <citation type="submission" date="2020-12" db="UniProtKB">
        <authorList>
            <consortium name="EnsemblPlants"/>
        </authorList>
    </citation>
    <scope>IDENTIFICATION</scope>
</reference>
<dbReference type="AlphaFoldDB" id="A0A2K1IBD6"/>
<name>A0A2K1IBD6_PHYPA</name>
<evidence type="ECO:0000313" key="3">
    <source>
        <dbReference type="Proteomes" id="UP000006727"/>
    </source>
</evidence>
<sequence>MRAIRLQNRVHESDCRQCYRVNPPQSMSTALWGAICSTPYKQSVGDHLVSPDQ</sequence>
<reference evidence="1 3" key="2">
    <citation type="journal article" date="2018" name="Plant J.">
        <title>The Physcomitrella patens chromosome-scale assembly reveals moss genome structure and evolution.</title>
        <authorList>
            <person name="Lang D."/>
            <person name="Ullrich K.K."/>
            <person name="Murat F."/>
            <person name="Fuchs J."/>
            <person name="Jenkins J."/>
            <person name="Haas F.B."/>
            <person name="Piednoel M."/>
            <person name="Gundlach H."/>
            <person name="Van Bel M."/>
            <person name="Meyberg R."/>
            <person name="Vives C."/>
            <person name="Morata J."/>
            <person name="Symeonidi A."/>
            <person name="Hiss M."/>
            <person name="Muchero W."/>
            <person name="Kamisugi Y."/>
            <person name="Saleh O."/>
            <person name="Blanc G."/>
            <person name="Decker E.L."/>
            <person name="van Gessel N."/>
            <person name="Grimwood J."/>
            <person name="Hayes R.D."/>
            <person name="Graham S.W."/>
            <person name="Gunter L.E."/>
            <person name="McDaniel S.F."/>
            <person name="Hoernstein S.N.W."/>
            <person name="Larsson A."/>
            <person name="Li F.W."/>
            <person name="Perroud P.F."/>
            <person name="Phillips J."/>
            <person name="Ranjan P."/>
            <person name="Rokshar D.S."/>
            <person name="Rothfels C.J."/>
            <person name="Schneider L."/>
            <person name="Shu S."/>
            <person name="Stevenson D.W."/>
            <person name="Thummler F."/>
            <person name="Tillich M."/>
            <person name="Villarreal Aguilar J.C."/>
            <person name="Widiez T."/>
            <person name="Wong G.K."/>
            <person name="Wymore A."/>
            <person name="Zhang Y."/>
            <person name="Zimmer A.D."/>
            <person name="Quatrano R.S."/>
            <person name="Mayer K.F.X."/>
            <person name="Goodstein D."/>
            <person name="Casacuberta J.M."/>
            <person name="Vandepoele K."/>
            <person name="Reski R."/>
            <person name="Cuming A.C."/>
            <person name="Tuskan G.A."/>
            <person name="Maumus F."/>
            <person name="Salse J."/>
            <person name="Schmutz J."/>
            <person name="Rensing S.A."/>
        </authorList>
    </citation>
    <scope>NUCLEOTIDE SEQUENCE [LARGE SCALE GENOMIC DNA]</scope>
    <source>
        <strain evidence="2 3">cv. Gransden 2004</strain>
    </source>
</reference>
<dbReference type="EnsemblPlants" id="Pp3c26_1310V3.1">
    <property type="protein sequence ID" value="Pp3c26_1310V3.1"/>
    <property type="gene ID" value="Pp3c26_1310"/>
</dbReference>
<gene>
    <name evidence="1" type="ORF">PHYPA_030083</name>
</gene>
<dbReference type="InParanoid" id="A0A2K1IBD6"/>
<accession>A0A2K1IBD6</accession>
<dbReference type="Gramene" id="Pp3c26_1310V3.1">
    <property type="protein sequence ID" value="Pp3c26_1310V3.1"/>
    <property type="gene ID" value="Pp3c26_1310"/>
</dbReference>
<evidence type="ECO:0000313" key="2">
    <source>
        <dbReference type="EnsemblPlants" id="Pp3c26_1310V3.1"/>
    </source>
</evidence>
<protein>
    <submittedName>
        <fullName evidence="1 2">Uncharacterized protein</fullName>
    </submittedName>
</protein>
<evidence type="ECO:0000313" key="1">
    <source>
        <dbReference type="EMBL" id="PNR26602.1"/>
    </source>
</evidence>